<comment type="caution">
    <text evidence="3">The sequence shown here is derived from an EMBL/GenBank/DDBJ whole genome shotgun (WGS) entry which is preliminary data.</text>
</comment>
<keyword evidence="4" id="KW-1185">Reference proteome</keyword>
<dbReference type="Pfam" id="PF18912">
    <property type="entry name" value="DZR_2"/>
    <property type="match status" value="1"/>
</dbReference>
<dbReference type="PANTHER" id="PTHR47505:SF1">
    <property type="entry name" value="DNA UTILIZATION PROTEIN YHGH"/>
    <property type="match status" value="1"/>
</dbReference>
<comment type="similarity">
    <text evidence="1">Belongs to the ComF/GntX family.</text>
</comment>
<dbReference type="SUPFAM" id="SSF53271">
    <property type="entry name" value="PRTase-like"/>
    <property type="match status" value="1"/>
</dbReference>
<dbReference type="CDD" id="cd06223">
    <property type="entry name" value="PRTases_typeI"/>
    <property type="match status" value="1"/>
</dbReference>
<reference evidence="3 4" key="1">
    <citation type="journal article" date="2021" name="ISME Commun">
        <title>Automated analysis of genomic sequences facilitates high-throughput and comprehensive description of bacteria.</title>
        <authorList>
            <person name="Hitch T.C.A."/>
        </authorList>
    </citation>
    <scope>NUCLEOTIDE SEQUENCE [LARGE SCALE GENOMIC DNA]</scope>
    <source>
        <strain evidence="3 4">Sanger_02</strain>
    </source>
</reference>
<organism evidence="3 4">
    <name type="scientific">Dorea ammoniilytica</name>
    <dbReference type="NCBI Taxonomy" id="2981788"/>
    <lineage>
        <taxon>Bacteria</taxon>
        <taxon>Bacillati</taxon>
        <taxon>Bacillota</taxon>
        <taxon>Clostridia</taxon>
        <taxon>Lachnospirales</taxon>
        <taxon>Lachnospiraceae</taxon>
        <taxon>Dorea</taxon>
    </lineage>
</organism>
<gene>
    <name evidence="3" type="ORF">OCV65_04695</name>
</gene>
<dbReference type="PANTHER" id="PTHR47505">
    <property type="entry name" value="DNA UTILIZATION PROTEIN YHGH"/>
    <property type="match status" value="1"/>
</dbReference>
<evidence type="ECO:0000313" key="3">
    <source>
        <dbReference type="EMBL" id="MCU6699533.1"/>
    </source>
</evidence>
<evidence type="ECO:0000256" key="1">
    <source>
        <dbReference type="ARBA" id="ARBA00008007"/>
    </source>
</evidence>
<dbReference type="InterPro" id="IPR044005">
    <property type="entry name" value="DZR_2"/>
</dbReference>
<dbReference type="InterPro" id="IPR029057">
    <property type="entry name" value="PRTase-like"/>
</dbReference>
<accession>A0ABT2S4T1</accession>
<proteinExistence type="inferred from homology"/>
<evidence type="ECO:0000313" key="4">
    <source>
        <dbReference type="Proteomes" id="UP001207605"/>
    </source>
</evidence>
<dbReference type="InterPro" id="IPR000836">
    <property type="entry name" value="PRTase_dom"/>
</dbReference>
<dbReference type="EMBL" id="JAOQJV010000004">
    <property type="protein sequence ID" value="MCU6699533.1"/>
    <property type="molecule type" value="Genomic_DNA"/>
</dbReference>
<dbReference type="RefSeq" id="WP_262581108.1">
    <property type="nucleotide sequence ID" value="NZ_JAOQJV010000004.1"/>
</dbReference>
<feature type="domain" description="Double zinc ribbon" evidence="2">
    <location>
        <begin position="24"/>
        <end position="75"/>
    </location>
</feature>
<name>A0ABT2S4T1_9FIRM</name>
<dbReference type="Proteomes" id="UP001207605">
    <property type="component" value="Unassembled WGS sequence"/>
</dbReference>
<dbReference type="Gene3D" id="3.40.50.2020">
    <property type="match status" value="1"/>
</dbReference>
<dbReference type="InterPro" id="IPR051910">
    <property type="entry name" value="ComF/GntX_DNA_util-trans"/>
</dbReference>
<protein>
    <submittedName>
        <fullName evidence="3">ComF family protein</fullName>
    </submittedName>
</protein>
<sequence>MRIRAFISKTISNITVFTDKIMVFLFPNTCPFCGKVSEAGICGACRAKLPYVRNPYCMRCGKPIRREEEEYCYDCSRHSHYYESGRAVWQHVSVVRPAIYQFKYHNRRIYGRAFAREMVRAYGRTIRKWQIAIIIPIPLSKSRRRKRGYNQAEILAKEIGRLMDIPVDTESLIRNKNTIPQKVMDARGRRKNLQHAFAWKGMKLQGVNVLLIDDIYTTGSTIDVAAKTVRLAGAEKVHFLTVSIGQGT</sequence>
<evidence type="ECO:0000259" key="2">
    <source>
        <dbReference type="Pfam" id="PF18912"/>
    </source>
</evidence>